<sequence length="114" mass="12694">MAVILLWHNPRCSKSRAALALLEERGPVELRRYLEDAPDEAELRRVHALLDRPVIEMVRRKEPEFKAAGLCPEADDAALFAAMAAHPKLIERPIAITGDRAVIGRPPEAVLDLL</sequence>
<evidence type="ECO:0000313" key="2">
    <source>
        <dbReference type="Proteomes" id="UP001203036"/>
    </source>
</evidence>
<comment type="caution">
    <text evidence="1">The sequence shown here is derived from an EMBL/GenBank/DDBJ whole genome shotgun (WGS) entry which is preliminary data.</text>
</comment>
<gene>
    <name evidence="1" type="primary">arsC</name>
    <name evidence="1" type="ORF">M8744_17185</name>
</gene>
<dbReference type="EC" id="1.20.4.1" evidence="1"/>
<reference evidence="1" key="1">
    <citation type="submission" date="2022-06" db="EMBL/GenBank/DDBJ databases">
        <title>Lutimaribacter sp. EGI FJ00013, a novel bacterium isolated from a salt lake sediment enrichment.</title>
        <authorList>
            <person name="Gao L."/>
            <person name="Fang B.-Z."/>
            <person name="Li W.-J."/>
        </authorList>
    </citation>
    <scope>NUCLEOTIDE SEQUENCE</scope>
    <source>
        <strain evidence="1">EGI FJ00013</strain>
    </source>
</reference>
<keyword evidence="2" id="KW-1185">Reference proteome</keyword>
<keyword evidence="1" id="KW-0560">Oxidoreductase</keyword>
<dbReference type="EMBL" id="JAMQGO010000020">
    <property type="protein sequence ID" value="MCM2563886.1"/>
    <property type="molecule type" value="Genomic_DNA"/>
</dbReference>
<evidence type="ECO:0000313" key="1">
    <source>
        <dbReference type="EMBL" id="MCM2563886.1"/>
    </source>
</evidence>
<dbReference type="Proteomes" id="UP001203036">
    <property type="component" value="Unassembled WGS sequence"/>
</dbReference>
<accession>A0ACC6A1L0</accession>
<name>A0ACC6A1L0_9RHOB</name>
<organism evidence="1 2">
    <name type="scientific">Lutimaribacter degradans</name>
    <dbReference type="NCBI Taxonomy" id="2945989"/>
    <lineage>
        <taxon>Bacteria</taxon>
        <taxon>Pseudomonadati</taxon>
        <taxon>Pseudomonadota</taxon>
        <taxon>Alphaproteobacteria</taxon>
        <taxon>Rhodobacterales</taxon>
        <taxon>Roseobacteraceae</taxon>
        <taxon>Lutimaribacter</taxon>
    </lineage>
</organism>
<protein>
    <submittedName>
        <fullName evidence="1">Arsenate reductase (Glutaredoxin)</fullName>
        <ecNumber evidence="1">1.20.4.1</ecNumber>
    </submittedName>
</protein>
<proteinExistence type="predicted"/>